<keyword evidence="4" id="KW-1185">Reference proteome</keyword>
<comment type="caution">
    <text evidence="3">The sequence shown here is derived from an EMBL/GenBank/DDBJ whole genome shotgun (WGS) entry which is preliminary data.</text>
</comment>
<feature type="transmembrane region" description="Helical" evidence="1">
    <location>
        <begin position="29"/>
        <end position="51"/>
    </location>
</feature>
<evidence type="ECO:0000313" key="4">
    <source>
        <dbReference type="Proteomes" id="UP000272400"/>
    </source>
</evidence>
<reference evidence="3 4" key="1">
    <citation type="submission" date="2018-11" db="EMBL/GenBank/DDBJ databases">
        <title>Sequencing the genomes of 1000 actinobacteria strains.</title>
        <authorList>
            <person name="Klenk H.-P."/>
        </authorList>
    </citation>
    <scope>NUCLEOTIDE SEQUENCE [LARGE SCALE GENOMIC DNA]</scope>
    <source>
        <strain evidence="3 4">DSM 44254</strain>
    </source>
</reference>
<dbReference type="Proteomes" id="UP000272400">
    <property type="component" value="Unassembled WGS sequence"/>
</dbReference>
<keyword evidence="1" id="KW-0472">Membrane</keyword>
<dbReference type="EMBL" id="RJKE01000001">
    <property type="protein sequence ID" value="ROO90711.1"/>
    <property type="molecule type" value="Genomic_DNA"/>
</dbReference>
<evidence type="ECO:0000313" key="3">
    <source>
        <dbReference type="EMBL" id="ROO90711.1"/>
    </source>
</evidence>
<dbReference type="RefSeq" id="WP_123669630.1">
    <property type="nucleotide sequence ID" value="NZ_RJKE01000001.1"/>
</dbReference>
<sequence>MGIGVGLTLVALGAIFAFALDFSLSGVDVNAIGWILMVCGAASIAFTLLYLRPRRAVVPVSEEDAAALRRAEEIRAEENRRDGIL</sequence>
<evidence type="ECO:0000256" key="1">
    <source>
        <dbReference type="SAM" id="Phobius"/>
    </source>
</evidence>
<dbReference type="Pfam" id="PF20059">
    <property type="entry name" value="DUF6458"/>
    <property type="match status" value="1"/>
</dbReference>
<organism evidence="3 4">
    <name type="scientific">Actinocorallia herbida</name>
    <dbReference type="NCBI Taxonomy" id="58109"/>
    <lineage>
        <taxon>Bacteria</taxon>
        <taxon>Bacillati</taxon>
        <taxon>Actinomycetota</taxon>
        <taxon>Actinomycetes</taxon>
        <taxon>Streptosporangiales</taxon>
        <taxon>Thermomonosporaceae</taxon>
        <taxon>Actinocorallia</taxon>
    </lineage>
</organism>
<accession>A0A3N1DB11</accession>
<feature type="domain" description="DUF6458" evidence="2">
    <location>
        <begin position="1"/>
        <end position="55"/>
    </location>
</feature>
<gene>
    <name evidence="3" type="ORF">EDD29_8449</name>
</gene>
<dbReference type="InterPro" id="IPR045597">
    <property type="entry name" value="DUF6458"/>
</dbReference>
<keyword evidence="1" id="KW-0812">Transmembrane</keyword>
<dbReference type="AlphaFoldDB" id="A0A3N1DB11"/>
<protein>
    <recommendedName>
        <fullName evidence="2">DUF6458 domain-containing protein</fullName>
    </recommendedName>
</protein>
<proteinExistence type="predicted"/>
<evidence type="ECO:0000259" key="2">
    <source>
        <dbReference type="Pfam" id="PF20059"/>
    </source>
</evidence>
<name>A0A3N1DB11_9ACTN</name>
<keyword evidence="1" id="KW-1133">Transmembrane helix</keyword>
<dbReference type="OrthoDB" id="4775046at2"/>